<dbReference type="PANTHER" id="PTHR11635">
    <property type="entry name" value="CAMP-DEPENDENT PROTEIN KINASE REGULATORY CHAIN"/>
    <property type="match status" value="1"/>
</dbReference>
<gene>
    <name evidence="2" type="ORF">NSPWAT_0397</name>
</gene>
<dbReference type="CDD" id="cd00038">
    <property type="entry name" value="CAP_ED"/>
    <property type="match status" value="1"/>
</dbReference>
<organism evidence="2 3">
    <name type="scientific">Nitrospina watsonii</name>
    <dbReference type="NCBI Taxonomy" id="1323948"/>
    <lineage>
        <taxon>Bacteria</taxon>
        <taxon>Pseudomonadati</taxon>
        <taxon>Nitrospinota/Tectimicrobiota group</taxon>
        <taxon>Nitrospinota</taxon>
        <taxon>Nitrospinia</taxon>
        <taxon>Nitrospinales</taxon>
        <taxon>Nitrospinaceae</taxon>
        <taxon>Nitrospina</taxon>
    </lineage>
</organism>
<dbReference type="Proteomes" id="UP001157733">
    <property type="component" value="Chromosome"/>
</dbReference>
<dbReference type="PANTHER" id="PTHR11635:SF152">
    <property type="entry name" value="CAMP-DEPENDENT PROTEIN KINASE TYPE I REGULATORY SUBUNIT-RELATED"/>
    <property type="match status" value="1"/>
</dbReference>
<dbReference type="RefSeq" id="WP_282010208.1">
    <property type="nucleotide sequence ID" value="NZ_OX336137.1"/>
</dbReference>
<dbReference type="InterPro" id="IPR000595">
    <property type="entry name" value="cNMP-bd_dom"/>
</dbReference>
<evidence type="ECO:0000313" key="2">
    <source>
        <dbReference type="EMBL" id="CAI2717256.1"/>
    </source>
</evidence>
<dbReference type="PROSITE" id="PS00889">
    <property type="entry name" value="CNMP_BINDING_2"/>
    <property type="match status" value="1"/>
</dbReference>
<feature type="domain" description="Cyclic nucleotide-binding" evidence="1">
    <location>
        <begin position="1"/>
        <end position="106"/>
    </location>
</feature>
<dbReference type="InterPro" id="IPR050503">
    <property type="entry name" value="cAMP-dep_PK_reg_su-like"/>
</dbReference>
<name>A0ABM9HAX4_9BACT</name>
<dbReference type="SUPFAM" id="SSF51206">
    <property type="entry name" value="cAMP-binding domain-like"/>
    <property type="match status" value="1"/>
</dbReference>
<dbReference type="Gene3D" id="2.60.120.10">
    <property type="entry name" value="Jelly Rolls"/>
    <property type="match status" value="1"/>
</dbReference>
<evidence type="ECO:0000313" key="3">
    <source>
        <dbReference type="Proteomes" id="UP001157733"/>
    </source>
</evidence>
<keyword evidence="3" id="KW-1185">Reference proteome</keyword>
<dbReference type="Pfam" id="PF00027">
    <property type="entry name" value="cNMP_binding"/>
    <property type="match status" value="1"/>
</dbReference>
<dbReference type="InterPro" id="IPR014710">
    <property type="entry name" value="RmlC-like_jellyroll"/>
</dbReference>
<sequence>MKTKQYMRQGQILFREGSPSDFIFIVEKGEFEVSRRNGDGRVEIIDVLRADDIFGELGVIESRPRSATIRALNDAVVTIISKEEMMKTIRNNPKALMIILKTLAQRVRMAASRKKRVYRASSKHDLVSQAV</sequence>
<accession>A0ABM9HAX4</accession>
<reference evidence="2 3" key="1">
    <citation type="submission" date="2022-09" db="EMBL/GenBank/DDBJ databases">
        <authorList>
            <person name="Kop L."/>
        </authorList>
    </citation>
    <scope>NUCLEOTIDE SEQUENCE [LARGE SCALE GENOMIC DNA]</scope>
    <source>
        <strain evidence="2 3">347</strain>
    </source>
</reference>
<dbReference type="InterPro" id="IPR018490">
    <property type="entry name" value="cNMP-bd_dom_sf"/>
</dbReference>
<dbReference type="EMBL" id="OX336137">
    <property type="protein sequence ID" value="CAI2717256.1"/>
    <property type="molecule type" value="Genomic_DNA"/>
</dbReference>
<evidence type="ECO:0000259" key="1">
    <source>
        <dbReference type="PROSITE" id="PS50042"/>
    </source>
</evidence>
<dbReference type="SMART" id="SM00100">
    <property type="entry name" value="cNMP"/>
    <property type="match status" value="1"/>
</dbReference>
<dbReference type="PRINTS" id="PR00103">
    <property type="entry name" value="CAMPKINASE"/>
</dbReference>
<dbReference type="InterPro" id="IPR018488">
    <property type="entry name" value="cNMP-bd_CS"/>
</dbReference>
<dbReference type="PROSITE" id="PS50042">
    <property type="entry name" value="CNMP_BINDING_3"/>
    <property type="match status" value="1"/>
</dbReference>
<protein>
    <submittedName>
        <fullName evidence="2">Cyclic nucleotide-binding domain-containing protein</fullName>
    </submittedName>
</protein>
<proteinExistence type="predicted"/>